<dbReference type="PANTHER" id="PTHR23097">
    <property type="entry name" value="TUMOR NECROSIS FACTOR RECEPTOR SUPERFAMILY MEMBER"/>
    <property type="match status" value="1"/>
</dbReference>
<keyword evidence="2" id="KW-0964">Secreted</keyword>
<keyword evidence="7" id="KW-0325">Glycoprotein</keyword>
<dbReference type="PANTHER" id="PTHR23097:SF116">
    <property type="entry name" value="TUMOR NECROSIS FACTOR RECEPTOR SUPERFAMILY MEMBER 6B"/>
    <property type="match status" value="1"/>
</dbReference>
<dbReference type="SMART" id="SM00208">
    <property type="entry name" value="TNFR"/>
    <property type="match status" value="2"/>
</dbReference>
<proteinExistence type="predicted"/>
<feature type="disulfide bond" evidence="8">
    <location>
        <begin position="62"/>
        <end position="80"/>
    </location>
</feature>
<dbReference type="SUPFAM" id="SSF57586">
    <property type="entry name" value="TNF receptor-like"/>
    <property type="match status" value="2"/>
</dbReference>
<feature type="disulfide bond" evidence="8">
    <location>
        <begin position="59"/>
        <end position="72"/>
    </location>
</feature>
<evidence type="ECO:0000256" key="8">
    <source>
        <dbReference type="PROSITE-ProRule" id="PRU00206"/>
    </source>
</evidence>
<feature type="non-terminal residue" evidence="10">
    <location>
        <position position="1"/>
    </location>
</feature>
<evidence type="ECO:0000256" key="2">
    <source>
        <dbReference type="ARBA" id="ARBA00022525"/>
    </source>
</evidence>
<accession>A0AAD7Z969</accession>
<dbReference type="Gene3D" id="2.10.50.10">
    <property type="entry name" value="Tumor Necrosis Factor Receptor, subunit A, domain 2"/>
    <property type="match status" value="2"/>
</dbReference>
<dbReference type="InterPro" id="IPR001368">
    <property type="entry name" value="TNFR/NGFR_Cys_rich_reg"/>
</dbReference>
<sequence>VVWSRPRIRHSNMKLRCSKCPPGFGVWRKCTEKLDTECKPCNAGSYSPHHSYHTPCWVCSRCGPGLFEAHPCHPEADTICDDCHRTGVSPNKDFLTKCINKNSTQLIWTKGASEIIKTRRKKLNTF</sequence>
<dbReference type="AlphaFoldDB" id="A0AAD7Z969"/>
<name>A0AAD7Z969_DIPPU</name>
<feature type="disulfide bond" evidence="8">
    <location>
        <begin position="41"/>
        <end position="56"/>
    </location>
</feature>
<comment type="caution">
    <text evidence="10">The sequence shown here is derived from an EMBL/GenBank/DDBJ whole genome shotgun (WGS) entry which is preliminary data.</text>
</comment>
<evidence type="ECO:0000256" key="4">
    <source>
        <dbReference type="ARBA" id="ARBA00022729"/>
    </source>
</evidence>
<dbReference type="GO" id="GO:0005576">
    <property type="term" value="C:extracellular region"/>
    <property type="evidence" value="ECO:0007669"/>
    <property type="project" value="UniProtKB-SubCell"/>
</dbReference>
<comment type="subcellular location">
    <subcellularLocation>
        <location evidence="1">Secreted</location>
    </subcellularLocation>
</comment>
<keyword evidence="6 8" id="KW-1015">Disulfide bond</keyword>
<evidence type="ECO:0000256" key="1">
    <source>
        <dbReference type="ARBA" id="ARBA00004613"/>
    </source>
</evidence>
<dbReference type="EMBL" id="JASPKZ010009821">
    <property type="protein sequence ID" value="KAJ9575768.1"/>
    <property type="molecule type" value="Genomic_DNA"/>
</dbReference>
<evidence type="ECO:0000259" key="9">
    <source>
        <dbReference type="PROSITE" id="PS50050"/>
    </source>
</evidence>
<feature type="domain" description="TNFR-Cys" evidence="9">
    <location>
        <begin position="40"/>
        <end position="80"/>
    </location>
</feature>
<evidence type="ECO:0000256" key="3">
    <source>
        <dbReference type="ARBA" id="ARBA00022703"/>
    </source>
</evidence>
<dbReference type="InterPro" id="IPR052459">
    <property type="entry name" value="TNFRSF_decoy_receptor"/>
</dbReference>
<gene>
    <name evidence="10" type="ORF">L9F63_007414</name>
</gene>
<keyword evidence="3" id="KW-0053">Apoptosis</keyword>
<dbReference type="Proteomes" id="UP001233999">
    <property type="component" value="Unassembled WGS sequence"/>
</dbReference>
<evidence type="ECO:0000256" key="7">
    <source>
        <dbReference type="ARBA" id="ARBA00023180"/>
    </source>
</evidence>
<dbReference type="PROSITE" id="PS00652">
    <property type="entry name" value="TNFR_NGFR_1"/>
    <property type="match status" value="1"/>
</dbReference>
<keyword evidence="5" id="KW-0677">Repeat</keyword>
<evidence type="ECO:0000256" key="6">
    <source>
        <dbReference type="ARBA" id="ARBA00023157"/>
    </source>
</evidence>
<reference evidence="10" key="1">
    <citation type="journal article" date="2023" name="IScience">
        <title>Live-bearing cockroach genome reveals convergent evolutionary mechanisms linked to viviparity in insects and beyond.</title>
        <authorList>
            <person name="Fouks B."/>
            <person name="Harrison M.C."/>
            <person name="Mikhailova A.A."/>
            <person name="Marchal E."/>
            <person name="English S."/>
            <person name="Carruthers M."/>
            <person name="Jennings E.C."/>
            <person name="Chiamaka E.L."/>
            <person name="Frigard R.A."/>
            <person name="Pippel M."/>
            <person name="Attardo G.M."/>
            <person name="Benoit J.B."/>
            <person name="Bornberg-Bauer E."/>
            <person name="Tobe S.S."/>
        </authorList>
    </citation>
    <scope>NUCLEOTIDE SEQUENCE</scope>
    <source>
        <strain evidence="10">Stay&amp;Tobe</strain>
    </source>
</reference>
<dbReference type="PROSITE" id="PS50050">
    <property type="entry name" value="TNFR_NGFR_2"/>
    <property type="match status" value="1"/>
</dbReference>
<organism evidence="10 11">
    <name type="scientific">Diploptera punctata</name>
    <name type="common">Pacific beetle cockroach</name>
    <dbReference type="NCBI Taxonomy" id="6984"/>
    <lineage>
        <taxon>Eukaryota</taxon>
        <taxon>Metazoa</taxon>
        <taxon>Ecdysozoa</taxon>
        <taxon>Arthropoda</taxon>
        <taxon>Hexapoda</taxon>
        <taxon>Insecta</taxon>
        <taxon>Pterygota</taxon>
        <taxon>Neoptera</taxon>
        <taxon>Polyneoptera</taxon>
        <taxon>Dictyoptera</taxon>
        <taxon>Blattodea</taxon>
        <taxon>Blaberoidea</taxon>
        <taxon>Blaberidae</taxon>
        <taxon>Diplopterinae</taxon>
        <taxon>Diploptera</taxon>
    </lineage>
</organism>
<dbReference type="GO" id="GO:0006915">
    <property type="term" value="P:apoptotic process"/>
    <property type="evidence" value="ECO:0007669"/>
    <property type="project" value="UniProtKB-KW"/>
</dbReference>
<dbReference type="Pfam" id="PF00020">
    <property type="entry name" value="TNFR_c6"/>
    <property type="match status" value="2"/>
</dbReference>
<evidence type="ECO:0000313" key="10">
    <source>
        <dbReference type="EMBL" id="KAJ9575768.1"/>
    </source>
</evidence>
<evidence type="ECO:0000256" key="5">
    <source>
        <dbReference type="ARBA" id="ARBA00022737"/>
    </source>
</evidence>
<keyword evidence="11" id="KW-1185">Reference proteome</keyword>
<evidence type="ECO:0000313" key="11">
    <source>
        <dbReference type="Proteomes" id="UP001233999"/>
    </source>
</evidence>
<keyword evidence="4" id="KW-0732">Signal</keyword>
<protein>
    <recommendedName>
        <fullName evidence="9">TNFR-Cys domain-containing protein</fullName>
    </recommendedName>
</protein>
<reference evidence="10" key="2">
    <citation type="submission" date="2023-05" db="EMBL/GenBank/DDBJ databases">
        <authorList>
            <person name="Fouks B."/>
        </authorList>
    </citation>
    <scope>NUCLEOTIDE SEQUENCE</scope>
    <source>
        <strain evidence="10">Stay&amp;Tobe</strain>
        <tissue evidence="10">Testes</tissue>
    </source>
</reference>
<feature type="repeat" description="TNFR-Cys" evidence="8">
    <location>
        <begin position="40"/>
        <end position="80"/>
    </location>
</feature>